<keyword evidence="2" id="KW-0933">Apicoplast</keyword>
<name>A0A9W5TDT2_BABOV</name>
<protein>
    <submittedName>
        <fullName evidence="2">DNA-directed RNA polymerase</fullName>
    </submittedName>
</protein>
<dbReference type="Gene3D" id="1.10.150.390">
    <property type="match status" value="1"/>
</dbReference>
<evidence type="ECO:0000313" key="2">
    <source>
        <dbReference type="EMBL" id="GFE55936.1"/>
    </source>
</evidence>
<dbReference type="OrthoDB" id="366346at2759"/>
<evidence type="ECO:0000256" key="1">
    <source>
        <dbReference type="SAM" id="Phobius"/>
    </source>
</evidence>
<dbReference type="AlphaFoldDB" id="A0A9W5TDT2"/>
<keyword evidence="1" id="KW-0812">Transmembrane</keyword>
<sequence length="316" mass="37239">MYTFNTNYAILEKHTNFKSNTELYKSIQTHKNLNNTFMYYFHKYKNKFKLYKTITKETNLNKIDKLFEGRHTETNENICFYKSLTIIKGIYKANNNTIAVSVIPLSISNIKHIEYINSIDHKKSTIAFPLSVNDIINVNNYVYYIHQYGFIKNNNSYKSSFISLFYYFIGLFLAVLYLYRHNNIKILYSNLIVIVSKLSNFTSMNKMNKTKLKYTKIENIKIINIINNSFKLHNNAYSIEYKPYLVGLTRYTMSTAGILAKLSFQDTLKTLQSILIKNKVDWCVDTKSNLLASNFIPVGSGWYRYFINYNLNVFNF</sequence>
<feature type="transmembrane region" description="Helical" evidence="1">
    <location>
        <begin position="161"/>
        <end position="180"/>
    </location>
</feature>
<accession>A0A9W5TDT2</accession>
<gene>
    <name evidence="2" type="ORF">BaOVIS_034890</name>
</gene>
<keyword evidence="1" id="KW-0472">Membrane</keyword>
<geneLocation type="apicoplast" evidence="2"/>
<keyword evidence="2" id="KW-0804">Transcription</keyword>
<keyword evidence="2" id="KW-0934">Plastid</keyword>
<dbReference type="GO" id="GO:0000428">
    <property type="term" value="C:DNA-directed RNA polymerase complex"/>
    <property type="evidence" value="ECO:0007669"/>
    <property type="project" value="UniProtKB-KW"/>
</dbReference>
<keyword evidence="2" id="KW-0240">DNA-directed RNA polymerase</keyword>
<dbReference type="Proteomes" id="UP001057455">
    <property type="component" value="Unassembled WGS sequence"/>
</dbReference>
<organism evidence="2 3">
    <name type="scientific">Babesia ovis</name>
    <dbReference type="NCBI Taxonomy" id="5869"/>
    <lineage>
        <taxon>Eukaryota</taxon>
        <taxon>Sar</taxon>
        <taxon>Alveolata</taxon>
        <taxon>Apicomplexa</taxon>
        <taxon>Aconoidasida</taxon>
        <taxon>Piroplasmida</taxon>
        <taxon>Babesiidae</taxon>
        <taxon>Babesia</taxon>
    </lineage>
</organism>
<proteinExistence type="predicted"/>
<evidence type="ECO:0000313" key="3">
    <source>
        <dbReference type="Proteomes" id="UP001057455"/>
    </source>
</evidence>
<keyword evidence="3" id="KW-1185">Reference proteome</keyword>
<comment type="caution">
    <text evidence="2">The sequence shown here is derived from an EMBL/GenBank/DDBJ whole genome shotgun (WGS) entry which is preliminary data.</text>
</comment>
<dbReference type="SUPFAM" id="SSF64484">
    <property type="entry name" value="beta and beta-prime subunits of DNA dependent RNA-polymerase"/>
    <property type="match status" value="1"/>
</dbReference>
<reference evidence="2" key="1">
    <citation type="submission" date="2019-12" db="EMBL/GenBank/DDBJ databases">
        <title>Genome sequence of Babesia ovis.</title>
        <authorList>
            <person name="Yamagishi J."/>
            <person name="Sevinc F."/>
            <person name="Xuan X."/>
        </authorList>
    </citation>
    <scope>NUCLEOTIDE SEQUENCE</scope>
    <source>
        <strain evidence="2">Selcuk</strain>
    </source>
</reference>
<dbReference type="EMBL" id="BLIY01000027">
    <property type="protein sequence ID" value="GFE55936.1"/>
    <property type="molecule type" value="Genomic_DNA"/>
</dbReference>
<keyword evidence="1" id="KW-1133">Transmembrane helix</keyword>